<feature type="domain" description="Transposase IS200-like" evidence="1">
    <location>
        <begin position="9"/>
        <end position="123"/>
    </location>
</feature>
<keyword evidence="3" id="KW-1185">Reference proteome</keyword>
<sequence>MPRAPRVKVDNGIYHVIMRGPKEINLFRTKNDKDRFLAILKKYKNIFLFDVFAYCLMNTHVHLLIDPKNADISMFMKSINQSYAQYYNRIYDRCGHVFIDRFKSFVALKEEQIASMSAYIHNNPKDIRGYNKSVENYDYSSFGIYIGKTKDRHKIINCRFLLNYYCKDPLKAAQQYYSYVKNRCTDRDQYIQDILVNFSDTLNLKYNLSNDTSCYLSGIKPLVKDITPEEVLNFFFKEFSLNNSLLNIKYNRKISNYRSIIVLVMRSFCNYTFQQISNIINNFTHSSLSRLCTKGYFLISNDKYYNDIIDAFLEEHSVNYNYKYS</sequence>
<dbReference type="RefSeq" id="WP_216440284.1">
    <property type="nucleotide sequence ID" value="NZ_JAHLQF010000004.1"/>
</dbReference>
<proteinExistence type="predicted"/>
<evidence type="ECO:0000259" key="1">
    <source>
        <dbReference type="SMART" id="SM01321"/>
    </source>
</evidence>
<evidence type="ECO:0000313" key="3">
    <source>
        <dbReference type="Proteomes" id="UP000726170"/>
    </source>
</evidence>
<dbReference type="EMBL" id="JAHLQF010000004">
    <property type="protein sequence ID" value="MBU5485710.1"/>
    <property type="molecule type" value="Genomic_DNA"/>
</dbReference>
<dbReference type="PANTHER" id="PTHR34322:SF2">
    <property type="entry name" value="TRANSPOSASE IS200-LIKE DOMAIN-CONTAINING PROTEIN"/>
    <property type="match status" value="1"/>
</dbReference>
<name>A0ABS6EMR9_9CLOT</name>
<dbReference type="PANTHER" id="PTHR34322">
    <property type="entry name" value="TRANSPOSASE, Y1_TNP DOMAIN-CONTAINING"/>
    <property type="match status" value="1"/>
</dbReference>
<dbReference type="Pfam" id="PF01797">
    <property type="entry name" value="Y1_Tnp"/>
    <property type="match status" value="1"/>
</dbReference>
<gene>
    <name evidence="2" type="ORF">KQI86_15425</name>
</gene>
<accession>A0ABS6EMR9</accession>
<reference evidence="2 3" key="1">
    <citation type="submission" date="2021-06" db="EMBL/GenBank/DDBJ databases">
        <authorList>
            <person name="Sun Q."/>
            <person name="Li D."/>
        </authorList>
    </citation>
    <scope>NUCLEOTIDE SEQUENCE [LARGE SCALE GENOMIC DNA]</scope>
    <source>
        <strain evidence="2 3">MSJ-11</strain>
    </source>
</reference>
<protein>
    <submittedName>
        <fullName evidence="2">Transposase</fullName>
    </submittedName>
</protein>
<evidence type="ECO:0000313" key="2">
    <source>
        <dbReference type="EMBL" id="MBU5485710.1"/>
    </source>
</evidence>
<dbReference type="SMART" id="SM01321">
    <property type="entry name" value="Y1_Tnp"/>
    <property type="match status" value="1"/>
</dbReference>
<comment type="caution">
    <text evidence="2">The sequence shown here is derived from an EMBL/GenBank/DDBJ whole genome shotgun (WGS) entry which is preliminary data.</text>
</comment>
<organism evidence="2 3">
    <name type="scientific">Clostridium mobile</name>
    <dbReference type="NCBI Taxonomy" id="2841512"/>
    <lineage>
        <taxon>Bacteria</taxon>
        <taxon>Bacillati</taxon>
        <taxon>Bacillota</taxon>
        <taxon>Clostridia</taxon>
        <taxon>Eubacteriales</taxon>
        <taxon>Clostridiaceae</taxon>
        <taxon>Clostridium</taxon>
    </lineage>
</organism>
<dbReference type="InterPro" id="IPR002686">
    <property type="entry name" value="Transposase_17"/>
</dbReference>
<dbReference type="Proteomes" id="UP000726170">
    <property type="component" value="Unassembled WGS sequence"/>
</dbReference>